<accession>A0A0C1FK54</accession>
<evidence type="ECO:0000313" key="3">
    <source>
        <dbReference type="EMBL" id="KIA93292.1"/>
    </source>
</evidence>
<evidence type="ECO:0000256" key="1">
    <source>
        <dbReference type="SAM" id="Phobius"/>
    </source>
</evidence>
<dbReference type="OrthoDB" id="765646at2"/>
<feature type="transmembrane region" description="Helical" evidence="1">
    <location>
        <begin position="81"/>
        <end position="100"/>
    </location>
</feature>
<keyword evidence="1" id="KW-0472">Membrane</keyword>
<comment type="caution">
    <text evidence="3">The sequence shown here is derived from an EMBL/GenBank/DDBJ whole genome shotgun (WGS) entry which is preliminary data.</text>
</comment>
<keyword evidence="4" id="KW-1185">Reference proteome</keyword>
<feature type="chain" id="PRO_5002150029" description="Glycine zipper family protein" evidence="2">
    <location>
        <begin position="20"/>
        <end position="156"/>
    </location>
</feature>
<dbReference type="AlphaFoldDB" id="A0A0C1FK54"/>
<protein>
    <recommendedName>
        <fullName evidence="5">Glycine zipper family protein</fullName>
    </recommendedName>
</protein>
<keyword evidence="2" id="KW-0732">Signal</keyword>
<organism evidence="3 4">
    <name type="scientific">Pedobacter kyungheensis</name>
    <dbReference type="NCBI Taxonomy" id="1069985"/>
    <lineage>
        <taxon>Bacteria</taxon>
        <taxon>Pseudomonadati</taxon>
        <taxon>Bacteroidota</taxon>
        <taxon>Sphingobacteriia</taxon>
        <taxon>Sphingobacteriales</taxon>
        <taxon>Sphingobacteriaceae</taxon>
        <taxon>Pedobacter</taxon>
    </lineage>
</organism>
<proteinExistence type="predicted"/>
<evidence type="ECO:0000256" key="2">
    <source>
        <dbReference type="SAM" id="SignalP"/>
    </source>
</evidence>
<feature type="signal peptide" evidence="2">
    <location>
        <begin position="1"/>
        <end position="19"/>
    </location>
</feature>
<keyword evidence="1" id="KW-1133">Transmembrane helix</keyword>
<name>A0A0C1FK54_9SPHI</name>
<dbReference type="Proteomes" id="UP000031246">
    <property type="component" value="Unassembled WGS sequence"/>
</dbReference>
<dbReference type="EMBL" id="JSYN01000015">
    <property type="protein sequence ID" value="KIA93292.1"/>
    <property type="molecule type" value="Genomic_DNA"/>
</dbReference>
<evidence type="ECO:0000313" key="4">
    <source>
        <dbReference type="Proteomes" id="UP000031246"/>
    </source>
</evidence>
<feature type="transmembrane region" description="Helical" evidence="1">
    <location>
        <begin position="107"/>
        <end position="129"/>
    </location>
</feature>
<evidence type="ECO:0008006" key="5">
    <source>
        <dbReference type="Google" id="ProtNLM"/>
    </source>
</evidence>
<keyword evidence="1" id="KW-0812">Transmembrane</keyword>
<dbReference type="RefSeq" id="WP_039476611.1">
    <property type="nucleotide sequence ID" value="NZ_JSYN01000015.1"/>
</dbReference>
<gene>
    <name evidence="3" type="ORF">OC25_12675</name>
</gene>
<reference evidence="3 4" key="1">
    <citation type="submission" date="2014-10" db="EMBL/GenBank/DDBJ databases">
        <title>Pedobacter Kyungheensis.</title>
        <authorList>
            <person name="Anderson B.M."/>
            <person name="Newman J.D."/>
        </authorList>
    </citation>
    <scope>NUCLEOTIDE SEQUENCE [LARGE SCALE GENOMIC DNA]</scope>
    <source>
        <strain evidence="3 4">KACC 16221</strain>
    </source>
</reference>
<sequence length="156" mass="17075">MKFIFTILCCLAFAFGSFAQQQHPTPKAKYKIKIVDRKGKVTRGLFYAAYDDGLTLIKNRRDTVKLSADSISALYIHRRGIVAPLAIAGGLTFFVLGATSDKLAESFLLIAAGVPAGVAGGLLIGELFANKKYYKQLEAKDFPLIKPNLQKYTALK</sequence>